<name>A0ABS2ATM4_9ACTN</name>
<gene>
    <name evidence="1" type="ORF">JIG36_46955</name>
</gene>
<keyword evidence="2" id="KW-1185">Reference proteome</keyword>
<comment type="caution">
    <text evidence="1">The sequence shown here is derived from an EMBL/GenBank/DDBJ whole genome shotgun (WGS) entry which is preliminary data.</text>
</comment>
<proteinExistence type="predicted"/>
<dbReference type="EMBL" id="JAENHP010000031">
    <property type="protein sequence ID" value="MBM2623065.1"/>
    <property type="molecule type" value="Genomic_DNA"/>
</dbReference>
<dbReference type="RefSeq" id="WP_203383419.1">
    <property type="nucleotide sequence ID" value="NZ_JAENHP010000031.1"/>
</dbReference>
<reference evidence="1 2" key="1">
    <citation type="submission" date="2021-01" db="EMBL/GenBank/DDBJ databases">
        <title>Actinoplanes sp. nov. LDG1-06 isolated from lichen.</title>
        <authorList>
            <person name="Saeng-In P."/>
            <person name="Phongsopitanun W."/>
            <person name="Kanchanasin P."/>
            <person name="Yuki M."/>
            <person name="Kudo T."/>
            <person name="Ohkuma M."/>
            <person name="Tanasupawat S."/>
        </authorList>
    </citation>
    <scope>NUCLEOTIDE SEQUENCE [LARGE SCALE GENOMIC DNA]</scope>
    <source>
        <strain evidence="1 2">LDG1-06</strain>
    </source>
</reference>
<evidence type="ECO:0000313" key="1">
    <source>
        <dbReference type="EMBL" id="MBM2623065.1"/>
    </source>
</evidence>
<evidence type="ECO:0000313" key="2">
    <source>
        <dbReference type="Proteomes" id="UP000632138"/>
    </source>
</evidence>
<dbReference type="Proteomes" id="UP000632138">
    <property type="component" value="Unassembled WGS sequence"/>
</dbReference>
<sequence length="175" mass="19057">MARVGALHCVTRVSRGIVRTRFAIAVIGNSRNAGSGGCRLRLRLFCRDGVPVHRGPAGRDGCAGCGLGIGRCFAQLAESARVAHAKPPAPVAFMHTAKFISVGRIVAGFSPVTHFGKFGRGEQLKLPHGNIIPRAPMGVHLFDHANVELRKQRNWYRQPLSPKLTRQTNSARRKH</sequence>
<accession>A0ABS2ATM4</accession>
<organism evidence="1 2">
    <name type="scientific">Paractinoplanes ovalisporus</name>
    <dbReference type="NCBI Taxonomy" id="2810368"/>
    <lineage>
        <taxon>Bacteria</taxon>
        <taxon>Bacillati</taxon>
        <taxon>Actinomycetota</taxon>
        <taxon>Actinomycetes</taxon>
        <taxon>Micromonosporales</taxon>
        <taxon>Micromonosporaceae</taxon>
        <taxon>Paractinoplanes</taxon>
    </lineage>
</organism>
<protein>
    <submittedName>
        <fullName evidence="1">Uncharacterized protein</fullName>
    </submittedName>
</protein>